<evidence type="ECO:0000313" key="14">
    <source>
        <dbReference type="Proteomes" id="UP001079430"/>
    </source>
</evidence>
<accession>A0ABT4KU44</accession>
<comment type="catalytic activity">
    <reaction evidence="8 10">
        <text>2-(2-carboxy-4-methylthiazol-5-yl)ethyl phosphate + 4-amino-2-methyl-5-(diphosphooxymethyl)pyrimidine + 2 H(+) = thiamine phosphate + CO2 + diphosphate</text>
        <dbReference type="Rhea" id="RHEA:47848"/>
        <dbReference type="ChEBI" id="CHEBI:15378"/>
        <dbReference type="ChEBI" id="CHEBI:16526"/>
        <dbReference type="ChEBI" id="CHEBI:33019"/>
        <dbReference type="ChEBI" id="CHEBI:37575"/>
        <dbReference type="ChEBI" id="CHEBI:57841"/>
        <dbReference type="ChEBI" id="CHEBI:62890"/>
        <dbReference type="EC" id="2.5.1.3"/>
    </reaction>
</comment>
<keyword evidence="3 10" id="KW-0808">Transferase</keyword>
<dbReference type="InterPro" id="IPR034291">
    <property type="entry name" value="TMP_synthase"/>
</dbReference>
<evidence type="ECO:0000256" key="4">
    <source>
        <dbReference type="ARBA" id="ARBA00022723"/>
    </source>
</evidence>
<keyword evidence="4" id="KW-0479">Metal-binding</keyword>
<dbReference type="SUPFAM" id="SSF51391">
    <property type="entry name" value="Thiamin phosphate synthase"/>
    <property type="match status" value="1"/>
</dbReference>
<dbReference type="Pfam" id="PF02581">
    <property type="entry name" value="TMP-TENI"/>
    <property type="match status" value="1"/>
</dbReference>
<evidence type="ECO:0000256" key="8">
    <source>
        <dbReference type="ARBA" id="ARBA00047851"/>
    </source>
</evidence>
<dbReference type="InterPro" id="IPR036206">
    <property type="entry name" value="ThiamineP_synth_sf"/>
</dbReference>
<gene>
    <name evidence="13" type="ORF">O3W52_32495</name>
</gene>
<name>A0ABT4KU44_9HYPH</name>
<organism evidence="13 14">
    <name type="scientific">Sinorhizobium psoraleae</name>
    <dbReference type="NCBI Taxonomy" id="520838"/>
    <lineage>
        <taxon>Bacteria</taxon>
        <taxon>Pseudomonadati</taxon>
        <taxon>Pseudomonadota</taxon>
        <taxon>Alphaproteobacteria</taxon>
        <taxon>Hyphomicrobiales</taxon>
        <taxon>Rhizobiaceae</taxon>
        <taxon>Sinorhizobium/Ensifer group</taxon>
        <taxon>Sinorhizobium</taxon>
    </lineage>
</organism>
<dbReference type="PANTHER" id="PTHR20857">
    <property type="entry name" value="THIAMINE-PHOSPHATE PYROPHOSPHORYLASE"/>
    <property type="match status" value="1"/>
</dbReference>
<dbReference type="EMBL" id="JAPVOI010000006">
    <property type="protein sequence ID" value="MCZ4094422.1"/>
    <property type="molecule type" value="Genomic_DNA"/>
</dbReference>
<dbReference type="InterPro" id="IPR013785">
    <property type="entry name" value="Aldolase_TIM"/>
</dbReference>
<dbReference type="PANTHER" id="PTHR20857:SF15">
    <property type="entry name" value="THIAMINE-PHOSPHATE SYNTHASE"/>
    <property type="match status" value="1"/>
</dbReference>
<evidence type="ECO:0000256" key="9">
    <source>
        <dbReference type="ARBA" id="ARBA00047883"/>
    </source>
</evidence>
<comment type="catalytic activity">
    <reaction evidence="9 10">
        <text>2-[(2R,5Z)-2-carboxy-4-methylthiazol-5(2H)-ylidene]ethyl phosphate + 4-amino-2-methyl-5-(diphosphooxymethyl)pyrimidine + 2 H(+) = thiamine phosphate + CO2 + diphosphate</text>
        <dbReference type="Rhea" id="RHEA:47844"/>
        <dbReference type="ChEBI" id="CHEBI:15378"/>
        <dbReference type="ChEBI" id="CHEBI:16526"/>
        <dbReference type="ChEBI" id="CHEBI:33019"/>
        <dbReference type="ChEBI" id="CHEBI:37575"/>
        <dbReference type="ChEBI" id="CHEBI:57841"/>
        <dbReference type="ChEBI" id="CHEBI:62899"/>
        <dbReference type="EC" id="2.5.1.3"/>
    </reaction>
</comment>
<dbReference type="Proteomes" id="UP001079430">
    <property type="component" value="Unassembled WGS sequence"/>
</dbReference>
<proteinExistence type="inferred from homology"/>
<feature type="domain" description="Thiamine phosphate synthase/TenI" evidence="12">
    <location>
        <begin position="12"/>
        <end position="180"/>
    </location>
</feature>
<evidence type="ECO:0000259" key="12">
    <source>
        <dbReference type="Pfam" id="PF02581"/>
    </source>
</evidence>
<evidence type="ECO:0000256" key="5">
    <source>
        <dbReference type="ARBA" id="ARBA00022842"/>
    </source>
</evidence>
<dbReference type="Gene3D" id="3.20.20.70">
    <property type="entry name" value="Aldolase class I"/>
    <property type="match status" value="1"/>
</dbReference>
<evidence type="ECO:0000256" key="1">
    <source>
        <dbReference type="ARBA" id="ARBA00001946"/>
    </source>
</evidence>
<comment type="cofactor">
    <cofactor evidence="1">
        <name>Mg(2+)</name>
        <dbReference type="ChEBI" id="CHEBI:18420"/>
    </cofactor>
</comment>
<keyword evidence="14" id="KW-1185">Reference proteome</keyword>
<sequence>MKLDPFYLIVDSAAWIERLVPLGVKLVQLRIKDRPESDLRSEIRRARGVCAAHGCQLIVNDYWQIAIEEGCDFVHLGQEDLAEADVAAIRTAGLKLGLSTHDEAELETALAAKPDYVALGPIYPTILKTMRWQPQGLSRISAWRQRVRPLPLVAIGGLNTDRLEGVFAHRADSAAVVTDITMNADPEGRTREWIEKTARWR</sequence>
<evidence type="ECO:0000313" key="13">
    <source>
        <dbReference type="EMBL" id="MCZ4094422.1"/>
    </source>
</evidence>
<comment type="similarity">
    <text evidence="10">Belongs to the thiamine-phosphate synthase family.</text>
</comment>
<comment type="catalytic activity">
    <reaction evidence="7 10">
        <text>4-methyl-5-(2-phosphooxyethyl)-thiazole + 4-amino-2-methyl-5-(diphosphooxymethyl)pyrimidine + H(+) = thiamine phosphate + diphosphate</text>
        <dbReference type="Rhea" id="RHEA:22328"/>
        <dbReference type="ChEBI" id="CHEBI:15378"/>
        <dbReference type="ChEBI" id="CHEBI:33019"/>
        <dbReference type="ChEBI" id="CHEBI:37575"/>
        <dbReference type="ChEBI" id="CHEBI:57841"/>
        <dbReference type="ChEBI" id="CHEBI:58296"/>
        <dbReference type="EC" id="2.5.1.3"/>
    </reaction>
</comment>
<reference evidence="13" key="1">
    <citation type="submission" date="2022-10" db="EMBL/GenBank/DDBJ databases">
        <title>Whole genome sequencing of three plant growth promoting bacteria isolated from Vachellia tortilis subsp. raddiana in Morocco.</title>
        <authorList>
            <person name="Hnini M."/>
            <person name="Zouagui R."/>
            <person name="Zouagui H."/>
            <person name="Chemao Elfihri M.-W."/>
            <person name="Ibrahimi A."/>
            <person name="Sbabou L."/>
            <person name="Aurag J."/>
        </authorList>
    </citation>
    <scope>NUCLEOTIDE SEQUENCE</scope>
    <source>
        <strain evidence="13">LMR678</strain>
    </source>
</reference>
<dbReference type="RefSeq" id="WP_269286464.1">
    <property type="nucleotide sequence ID" value="NZ_JAPVOI010000006.1"/>
</dbReference>
<evidence type="ECO:0000256" key="3">
    <source>
        <dbReference type="ARBA" id="ARBA00022679"/>
    </source>
</evidence>
<dbReference type="CDD" id="cd00564">
    <property type="entry name" value="TMP_TenI"/>
    <property type="match status" value="1"/>
</dbReference>
<comment type="caution">
    <text evidence="13">The sequence shown here is derived from an EMBL/GenBank/DDBJ whole genome shotgun (WGS) entry which is preliminary data.</text>
</comment>
<keyword evidence="5" id="KW-0460">Magnesium</keyword>
<protein>
    <recommendedName>
        <fullName evidence="10">Thiamine-phosphate synthase</fullName>
        <ecNumber evidence="10">2.5.1.3</ecNumber>
    </recommendedName>
    <alternativeName>
        <fullName evidence="10">Thiamine-phosphate pyrophosphorylase</fullName>
    </alternativeName>
</protein>
<evidence type="ECO:0000256" key="2">
    <source>
        <dbReference type="ARBA" id="ARBA00005165"/>
    </source>
</evidence>
<evidence type="ECO:0000256" key="7">
    <source>
        <dbReference type="ARBA" id="ARBA00047334"/>
    </source>
</evidence>
<dbReference type="GO" id="GO:0004789">
    <property type="term" value="F:thiamine-phosphate diphosphorylase activity"/>
    <property type="evidence" value="ECO:0007669"/>
    <property type="project" value="UniProtKB-EC"/>
</dbReference>
<evidence type="ECO:0000256" key="11">
    <source>
        <dbReference type="RuleBase" id="RU004253"/>
    </source>
</evidence>
<dbReference type="InterPro" id="IPR022998">
    <property type="entry name" value="ThiamineP_synth_TenI"/>
</dbReference>
<comment type="pathway">
    <text evidence="2 11">Cofactor biosynthesis; thiamine diphosphate biosynthesis; thiamine phosphate from 4-amino-2-methyl-5-diphosphomethylpyrimidine and 4-methyl-5-(2-phosphoethyl)-thiazole: step 1/1.</text>
</comment>
<evidence type="ECO:0000256" key="6">
    <source>
        <dbReference type="ARBA" id="ARBA00022977"/>
    </source>
</evidence>
<dbReference type="NCBIfam" id="TIGR00693">
    <property type="entry name" value="thiE"/>
    <property type="match status" value="1"/>
</dbReference>
<dbReference type="NCBIfam" id="NF000734">
    <property type="entry name" value="PRK00043.1-5"/>
    <property type="match status" value="1"/>
</dbReference>
<evidence type="ECO:0000256" key="10">
    <source>
        <dbReference type="RuleBase" id="RU003826"/>
    </source>
</evidence>
<keyword evidence="6 10" id="KW-0784">Thiamine biosynthesis</keyword>
<dbReference type="EC" id="2.5.1.3" evidence="10"/>